<keyword evidence="3" id="KW-1185">Reference proteome</keyword>
<evidence type="ECO:0000313" key="3">
    <source>
        <dbReference type="Proteomes" id="UP000800036"/>
    </source>
</evidence>
<accession>A0A6A5UQZ5</accession>
<sequence length="284" mass="30598">MNRENNNNNNFTPASRGGRRGGQGARPDSGRGNIVSSNHAQERRRRRDNGRNVGGGQSPTMARSLVDRITVDRGAQRGRGRRGARARRTPAARTPTQEGGASGAARNRGRGNMGPVGTQPNARPLAERITGGPGGSINGTQAVAHNGFGSARNNQASSSMALSQPPQVPMTNNNPSQMTDEFMDELFDELLNEPIAPPANLFSLVDSSSDESAKKTPKPRPARVAKNLVDRIENKKLRALLGGRKERVYKMDNLPILRMGHTAKGLEGHELVCASPDYVHDDEM</sequence>
<protein>
    <submittedName>
        <fullName evidence="2">Uncharacterized protein</fullName>
    </submittedName>
</protein>
<reference evidence="2" key="1">
    <citation type="journal article" date="2020" name="Stud. Mycol.">
        <title>101 Dothideomycetes genomes: a test case for predicting lifestyles and emergence of pathogens.</title>
        <authorList>
            <person name="Haridas S."/>
            <person name="Albert R."/>
            <person name="Binder M."/>
            <person name="Bloem J."/>
            <person name="Labutti K."/>
            <person name="Salamov A."/>
            <person name="Andreopoulos B."/>
            <person name="Baker S."/>
            <person name="Barry K."/>
            <person name="Bills G."/>
            <person name="Bluhm B."/>
            <person name="Cannon C."/>
            <person name="Castanera R."/>
            <person name="Culley D."/>
            <person name="Daum C."/>
            <person name="Ezra D."/>
            <person name="Gonzalez J."/>
            <person name="Henrissat B."/>
            <person name="Kuo A."/>
            <person name="Liang C."/>
            <person name="Lipzen A."/>
            <person name="Lutzoni F."/>
            <person name="Magnuson J."/>
            <person name="Mondo S."/>
            <person name="Nolan M."/>
            <person name="Ohm R."/>
            <person name="Pangilinan J."/>
            <person name="Park H.-J."/>
            <person name="Ramirez L."/>
            <person name="Alfaro M."/>
            <person name="Sun H."/>
            <person name="Tritt A."/>
            <person name="Yoshinaga Y."/>
            <person name="Zwiers L.-H."/>
            <person name="Turgeon B."/>
            <person name="Goodwin S."/>
            <person name="Spatafora J."/>
            <person name="Crous P."/>
            <person name="Grigoriev I."/>
        </authorList>
    </citation>
    <scope>NUCLEOTIDE SEQUENCE</scope>
    <source>
        <strain evidence="2">CBS 107.79</strain>
    </source>
</reference>
<name>A0A6A5UQZ5_9PLEO</name>
<proteinExistence type="predicted"/>
<evidence type="ECO:0000256" key="1">
    <source>
        <dbReference type="SAM" id="MobiDB-lite"/>
    </source>
</evidence>
<organism evidence="2 3">
    <name type="scientific">Bimuria novae-zelandiae CBS 107.79</name>
    <dbReference type="NCBI Taxonomy" id="1447943"/>
    <lineage>
        <taxon>Eukaryota</taxon>
        <taxon>Fungi</taxon>
        <taxon>Dikarya</taxon>
        <taxon>Ascomycota</taxon>
        <taxon>Pezizomycotina</taxon>
        <taxon>Dothideomycetes</taxon>
        <taxon>Pleosporomycetidae</taxon>
        <taxon>Pleosporales</taxon>
        <taxon>Massarineae</taxon>
        <taxon>Didymosphaeriaceae</taxon>
        <taxon>Bimuria</taxon>
    </lineage>
</organism>
<feature type="region of interest" description="Disordered" evidence="1">
    <location>
        <begin position="1"/>
        <end position="169"/>
    </location>
</feature>
<feature type="compositionally biased region" description="Polar residues" evidence="1">
    <location>
        <begin position="151"/>
        <end position="169"/>
    </location>
</feature>
<dbReference type="Proteomes" id="UP000800036">
    <property type="component" value="Unassembled WGS sequence"/>
</dbReference>
<dbReference type="EMBL" id="ML976737">
    <property type="protein sequence ID" value="KAF1967118.1"/>
    <property type="molecule type" value="Genomic_DNA"/>
</dbReference>
<dbReference type="AlphaFoldDB" id="A0A6A5UQZ5"/>
<gene>
    <name evidence="2" type="ORF">BU23DRAFT_660794</name>
</gene>
<feature type="compositionally biased region" description="Low complexity" evidence="1">
    <location>
        <begin position="91"/>
        <end position="106"/>
    </location>
</feature>
<feature type="compositionally biased region" description="Basic and acidic residues" evidence="1">
    <location>
        <begin position="65"/>
        <end position="75"/>
    </location>
</feature>
<feature type="compositionally biased region" description="Basic residues" evidence="1">
    <location>
        <begin position="76"/>
        <end position="90"/>
    </location>
</feature>
<feature type="compositionally biased region" description="Low complexity" evidence="1">
    <location>
        <begin position="1"/>
        <end position="10"/>
    </location>
</feature>
<evidence type="ECO:0000313" key="2">
    <source>
        <dbReference type="EMBL" id="KAF1967118.1"/>
    </source>
</evidence>